<dbReference type="RefSeq" id="WP_066052155.1">
    <property type="nucleotide sequence ID" value="NZ_CP014223.1"/>
</dbReference>
<dbReference type="EMBL" id="FQUA01000014">
    <property type="protein sequence ID" value="SHF02920.1"/>
    <property type="molecule type" value="Genomic_DNA"/>
</dbReference>
<name>A0A0X8VDM5_ANAPI</name>
<gene>
    <name evidence="1" type="ORF">CPRO_24450</name>
    <name evidence="2" type="ORF">SAMN02745151_02547</name>
</gene>
<dbReference type="AlphaFoldDB" id="A0A0X8VDM5"/>
<evidence type="ECO:0000313" key="1">
    <source>
        <dbReference type="EMBL" id="AMJ42011.1"/>
    </source>
</evidence>
<sequence>MGNEEKAIMERAKQISLERELRKEKHLVICKIADEVYEKCLHQNLNCEDVEELCRLLLTRAKRCPIC</sequence>
<protein>
    <submittedName>
        <fullName evidence="2">Uncharacterized protein</fullName>
    </submittedName>
</protein>
<evidence type="ECO:0000313" key="4">
    <source>
        <dbReference type="Proteomes" id="UP000184204"/>
    </source>
</evidence>
<keyword evidence="3" id="KW-1185">Reference proteome</keyword>
<dbReference type="KEGG" id="cpro:CPRO_24450"/>
<evidence type="ECO:0000313" key="3">
    <source>
        <dbReference type="Proteomes" id="UP000068026"/>
    </source>
</evidence>
<dbReference type="EMBL" id="CP014223">
    <property type="protein sequence ID" value="AMJ42011.1"/>
    <property type="molecule type" value="Genomic_DNA"/>
</dbReference>
<dbReference type="Proteomes" id="UP000068026">
    <property type="component" value="Chromosome"/>
</dbReference>
<evidence type="ECO:0000313" key="2">
    <source>
        <dbReference type="EMBL" id="SHF02920.1"/>
    </source>
</evidence>
<proteinExistence type="predicted"/>
<reference evidence="1 3" key="1">
    <citation type="journal article" date="2016" name="Genome Announc.">
        <title>Complete Genome Sequence of the Amino Acid-Fermenting Clostridium propionicum X2 (DSM 1682).</title>
        <authorList>
            <person name="Poehlein A."/>
            <person name="Schlien K."/>
            <person name="Chowdhury N.P."/>
            <person name="Gottschalk G."/>
            <person name="Buckel W."/>
            <person name="Daniel R."/>
        </authorList>
    </citation>
    <scope>NUCLEOTIDE SEQUENCE [LARGE SCALE GENOMIC DNA]</scope>
    <source>
        <strain evidence="1 3">X2</strain>
    </source>
</reference>
<reference evidence="2" key="3">
    <citation type="submission" date="2016-11" db="EMBL/GenBank/DDBJ databases">
        <authorList>
            <person name="Varghese N."/>
            <person name="Submissions S."/>
        </authorList>
    </citation>
    <scope>NUCLEOTIDE SEQUENCE</scope>
    <source>
        <strain evidence="2">DSM 1682</strain>
    </source>
</reference>
<accession>A0A0X8VDM5</accession>
<organism evidence="2 4">
    <name type="scientific">Anaerotignum propionicum DSM 1682</name>
    <dbReference type="NCBI Taxonomy" id="991789"/>
    <lineage>
        <taxon>Bacteria</taxon>
        <taxon>Bacillati</taxon>
        <taxon>Bacillota</taxon>
        <taxon>Clostridia</taxon>
        <taxon>Lachnospirales</taxon>
        <taxon>Anaerotignaceae</taxon>
        <taxon>Anaerotignum</taxon>
    </lineage>
</organism>
<reference evidence="4" key="4">
    <citation type="submission" date="2016-11" db="EMBL/GenBank/DDBJ databases">
        <authorList>
            <person name="Jaros S."/>
            <person name="Januszkiewicz K."/>
            <person name="Wedrychowicz H."/>
        </authorList>
    </citation>
    <scope>NUCLEOTIDE SEQUENCE [LARGE SCALE GENOMIC DNA]</scope>
    <source>
        <strain evidence="4">DSM 1682</strain>
    </source>
</reference>
<reference evidence="3" key="2">
    <citation type="submission" date="2016-01" db="EMBL/GenBank/DDBJ databases">
        <authorList>
            <person name="Poehlein A."/>
            <person name="Schlien K."/>
            <person name="Gottschalk G."/>
            <person name="Buckel W."/>
            <person name="Daniel R."/>
        </authorList>
    </citation>
    <scope>NUCLEOTIDE SEQUENCE [LARGE SCALE GENOMIC DNA]</scope>
    <source>
        <strain evidence="3">X2</strain>
    </source>
</reference>
<dbReference type="Proteomes" id="UP000184204">
    <property type="component" value="Unassembled WGS sequence"/>
</dbReference>